<evidence type="ECO:0000313" key="4">
    <source>
        <dbReference type="Proteomes" id="UP000230088"/>
    </source>
</evidence>
<name>A0A2H0YPG1_9BACT</name>
<organism evidence="3 4">
    <name type="scientific">Candidatus Nealsonbacteria bacterium CG08_land_8_20_14_0_20_38_20</name>
    <dbReference type="NCBI Taxonomy" id="1974705"/>
    <lineage>
        <taxon>Bacteria</taxon>
        <taxon>Candidatus Nealsoniibacteriota</taxon>
    </lineage>
</organism>
<dbReference type="Pfam" id="PF13635">
    <property type="entry name" value="DUF4143"/>
    <property type="match status" value="1"/>
</dbReference>
<dbReference type="EMBL" id="PEYD01000013">
    <property type="protein sequence ID" value="PIS39653.1"/>
    <property type="molecule type" value="Genomic_DNA"/>
</dbReference>
<evidence type="ECO:0000313" key="3">
    <source>
        <dbReference type="EMBL" id="PIS39653.1"/>
    </source>
</evidence>
<comment type="caution">
    <text evidence="3">The sequence shown here is derived from an EMBL/GenBank/DDBJ whole genome shotgun (WGS) entry which is preliminary data.</text>
</comment>
<proteinExistence type="predicted"/>
<dbReference type="InterPro" id="IPR025420">
    <property type="entry name" value="DUF4143"/>
</dbReference>
<dbReference type="Proteomes" id="UP000230088">
    <property type="component" value="Unassembled WGS sequence"/>
</dbReference>
<dbReference type="Pfam" id="PF13173">
    <property type="entry name" value="AAA_14"/>
    <property type="match status" value="1"/>
</dbReference>
<evidence type="ECO:0000259" key="1">
    <source>
        <dbReference type="Pfam" id="PF13173"/>
    </source>
</evidence>
<protein>
    <recommendedName>
        <fullName evidence="5">ATPase</fullName>
    </recommendedName>
</protein>
<evidence type="ECO:0000259" key="2">
    <source>
        <dbReference type="Pfam" id="PF13635"/>
    </source>
</evidence>
<gene>
    <name evidence="3" type="ORF">COT33_00840</name>
</gene>
<dbReference type="SUPFAM" id="SSF52540">
    <property type="entry name" value="P-loop containing nucleoside triphosphate hydrolases"/>
    <property type="match status" value="1"/>
</dbReference>
<dbReference type="InterPro" id="IPR027417">
    <property type="entry name" value="P-loop_NTPase"/>
</dbReference>
<dbReference type="InterPro" id="IPR041682">
    <property type="entry name" value="AAA_14"/>
</dbReference>
<dbReference type="Gene3D" id="3.40.50.300">
    <property type="entry name" value="P-loop containing nucleotide triphosphate hydrolases"/>
    <property type="match status" value="1"/>
</dbReference>
<feature type="domain" description="AAA" evidence="1">
    <location>
        <begin position="41"/>
        <end position="175"/>
    </location>
</feature>
<sequence>MDNSQIIDILSYWNFWDKDRDLGIMRRLYVDELYRQRNIKEASVVSGVRRSGKSTILSQVFKKIISGGIPRENTLYVNFEEPAFAPYLNIEFLLKIYDAYLEKFNPQGKIFVALDEMQTAPQWEKFVRGLYDRGENIKFYITGSSSKLLSKEFGSALTGRIYSNEIFPLSFREFLEFKNQQKLLNKNASKNSPELRNFFRQYMEFGGFPQITLTENEKDKKQILKDYYSAIIEKDIVQRYEVRDVKKLKEFCLNLIVNAGTAFSGYAAEKRQKISQPTANKFLEYAKEVFLVQAIDYFSYSFAEQKTNPHKIYVIDSGLYNAVSFRFSENLGKIFENLVYLEYRRRQKDIFYWKNKNEVDFLVRKGTKIDKIINVCWRLTEENEPREIAGLLEAMDKFKKNEAEIITIGYEKEIKIGKKKIKVKNFFEEI</sequence>
<accession>A0A2H0YPG1</accession>
<dbReference type="AlphaFoldDB" id="A0A2H0YPG1"/>
<dbReference type="PANTHER" id="PTHR33295:SF8">
    <property type="entry name" value="AAA+ ATPASE DOMAIN-CONTAINING PROTEIN"/>
    <property type="match status" value="1"/>
</dbReference>
<dbReference type="PANTHER" id="PTHR33295">
    <property type="entry name" value="ATPASE"/>
    <property type="match status" value="1"/>
</dbReference>
<feature type="domain" description="DUF4143" evidence="2">
    <location>
        <begin position="233"/>
        <end position="368"/>
    </location>
</feature>
<reference evidence="4" key="1">
    <citation type="submission" date="2017-09" db="EMBL/GenBank/DDBJ databases">
        <title>Depth-based differentiation of microbial function through sediment-hosted aquifers and enrichment of novel symbionts in the deep terrestrial subsurface.</title>
        <authorList>
            <person name="Probst A.J."/>
            <person name="Ladd B."/>
            <person name="Jarett J.K."/>
            <person name="Geller-Mcgrath D.E."/>
            <person name="Sieber C.M.K."/>
            <person name="Emerson J.B."/>
            <person name="Anantharaman K."/>
            <person name="Thomas B.C."/>
            <person name="Malmstrom R."/>
            <person name="Stieglmeier M."/>
            <person name="Klingl A."/>
            <person name="Woyke T."/>
            <person name="Ryan C.M."/>
            <person name="Banfield J.F."/>
        </authorList>
    </citation>
    <scope>NUCLEOTIDE SEQUENCE [LARGE SCALE GENOMIC DNA]</scope>
</reference>
<evidence type="ECO:0008006" key="5">
    <source>
        <dbReference type="Google" id="ProtNLM"/>
    </source>
</evidence>